<dbReference type="EMBL" id="GANO01003848">
    <property type="protein sequence ID" value="JAB56023.1"/>
    <property type="molecule type" value="mRNA"/>
</dbReference>
<dbReference type="InterPro" id="IPR045325">
    <property type="entry name" value="TMEM70/TMEM186/TMEM223"/>
</dbReference>
<evidence type="ECO:0000256" key="1">
    <source>
        <dbReference type="ARBA" id="ARBA00005280"/>
    </source>
</evidence>
<comment type="similarity">
    <text evidence="1">Belongs to the TMEM70 family.</text>
</comment>
<dbReference type="Pfam" id="PF06979">
    <property type="entry name" value="TMEM70"/>
    <property type="match status" value="1"/>
</dbReference>
<keyword evidence="2" id="KW-0472">Membrane</keyword>
<dbReference type="PANTHER" id="PTHR13281:SF0">
    <property type="entry name" value="TRANSMEMBRANE PROTEIN 70, MITOCHONDRIAL"/>
    <property type="match status" value="1"/>
</dbReference>
<dbReference type="AlphaFoldDB" id="U5EUJ7"/>
<dbReference type="GO" id="GO:0031966">
    <property type="term" value="C:mitochondrial membrane"/>
    <property type="evidence" value="ECO:0007669"/>
    <property type="project" value="TreeGrafter"/>
</dbReference>
<reference evidence="3" key="1">
    <citation type="journal article" date="2014" name="Insect Biochem. Mol. Biol.">
        <title>An insight into the sialome of the frog biting fly, Corethrella appendiculata.</title>
        <authorList>
            <person name="Ribeiro J.M.C."/>
            <person name="Chagas A.C."/>
            <person name="Pham V.M."/>
            <person name="Lounibos L.P."/>
            <person name="Calvo E."/>
        </authorList>
    </citation>
    <scope>NUCLEOTIDE SEQUENCE</scope>
    <source>
        <tissue evidence="3">Salivary glands</tissue>
    </source>
</reference>
<evidence type="ECO:0000256" key="2">
    <source>
        <dbReference type="SAM" id="Phobius"/>
    </source>
</evidence>
<feature type="transmembrane region" description="Helical" evidence="2">
    <location>
        <begin position="87"/>
        <end position="108"/>
    </location>
</feature>
<evidence type="ECO:0000313" key="3">
    <source>
        <dbReference type="EMBL" id="JAB56023.1"/>
    </source>
</evidence>
<accession>U5EUJ7</accession>
<name>U5EUJ7_9DIPT</name>
<feature type="non-terminal residue" evidence="3">
    <location>
        <position position="1"/>
    </location>
</feature>
<keyword evidence="2" id="KW-0812">Transmembrane</keyword>
<proteinExistence type="evidence at transcript level"/>
<dbReference type="PANTHER" id="PTHR13281">
    <property type="entry name" value="TRANSMEMBRANE PROTEIN 70, MITOCHONDRIAL"/>
    <property type="match status" value="1"/>
</dbReference>
<feature type="transmembrane region" description="Helical" evidence="2">
    <location>
        <begin position="58"/>
        <end position="75"/>
    </location>
</feature>
<dbReference type="InterPro" id="IPR009724">
    <property type="entry name" value="TMEM70"/>
</dbReference>
<protein>
    <submittedName>
        <fullName evidence="3">Putative integral to mitochondrial membrane</fullName>
    </submittedName>
</protein>
<dbReference type="GO" id="GO:0033615">
    <property type="term" value="P:mitochondrial proton-transporting ATP synthase complex assembly"/>
    <property type="evidence" value="ECO:0007669"/>
    <property type="project" value="TreeGrafter"/>
</dbReference>
<keyword evidence="2" id="KW-1133">Transmembrane helix</keyword>
<sequence>NRQLNSYLLKQNKTQRFFTTPAAAAAKPPSDTDSKNDNKNVDRIYYGALTPQIKSVKVFSLSTSFAGLISQPILYEKASQLGGTPVIITVCGVVGFFTFVTPFLLHIITKRYVTELEYNEQTKEYTATIINFFLVKRKMKFKLEDVKVPEVPGMFTTFLVGKSGFFVDPKLFTDPNHYIKLMGYDKPIDFKFDEIQTNPFNIDSHKKSTNPANKKE</sequence>
<organism evidence="3">
    <name type="scientific">Corethrella appendiculata</name>
    <dbReference type="NCBI Taxonomy" id="1370023"/>
    <lineage>
        <taxon>Eukaryota</taxon>
        <taxon>Metazoa</taxon>
        <taxon>Ecdysozoa</taxon>
        <taxon>Arthropoda</taxon>
        <taxon>Hexapoda</taxon>
        <taxon>Insecta</taxon>
        <taxon>Pterygota</taxon>
        <taxon>Neoptera</taxon>
        <taxon>Endopterygota</taxon>
        <taxon>Diptera</taxon>
        <taxon>Nematocera</taxon>
        <taxon>Culicoidea</taxon>
        <taxon>Chaoboridae</taxon>
        <taxon>Corethrella</taxon>
    </lineage>
</organism>